<dbReference type="OrthoDB" id="9799096at2"/>
<comment type="caution">
    <text evidence="4">The sequence shown here is derived from an EMBL/GenBank/DDBJ whole genome shotgun (WGS) entry which is preliminary data.</text>
</comment>
<evidence type="ECO:0000256" key="1">
    <source>
        <dbReference type="ARBA" id="ARBA00022679"/>
    </source>
</evidence>
<dbReference type="SUPFAM" id="SSF55729">
    <property type="entry name" value="Acyl-CoA N-acyltransferases (Nat)"/>
    <property type="match status" value="1"/>
</dbReference>
<dbReference type="Pfam" id="PF13420">
    <property type="entry name" value="Acetyltransf_4"/>
    <property type="match status" value="1"/>
</dbReference>
<protein>
    <submittedName>
        <fullName evidence="4">Phosphinothricin acetyltransferase</fullName>
    </submittedName>
</protein>
<feature type="domain" description="N-acetyltransferase" evidence="3">
    <location>
        <begin position="3"/>
        <end position="164"/>
    </location>
</feature>
<dbReference type="PANTHER" id="PTHR43072">
    <property type="entry name" value="N-ACETYLTRANSFERASE"/>
    <property type="match status" value="1"/>
</dbReference>
<evidence type="ECO:0000259" key="3">
    <source>
        <dbReference type="PROSITE" id="PS51186"/>
    </source>
</evidence>
<dbReference type="PROSITE" id="PS51186">
    <property type="entry name" value="GNAT"/>
    <property type="match status" value="1"/>
</dbReference>
<keyword evidence="1 4" id="KW-0808">Transferase</keyword>
<dbReference type="PANTHER" id="PTHR43072:SF23">
    <property type="entry name" value="UPF0039 PROTEIN C11D3.02C"/>
    <property type="match status" value="1"/>
</dbReference>
<evidence type="ECO:0000313" key="4">
    <source>
        <dbReference type="EMBL" id="RCW30811.1"/>
    </source>
</evidence>
<dbReference type="AlphaFoldDB" id="A0A2T0XNZ3"/>
<accession>A0A2T0XNZ3</accession>
<gene>
    <name evidence="4" type="ORF">DFO77_12029</name>
</gene>
<dbReference type="Proteomes" id="UP000252733">
    <property type="component" value="Unassembled WGS sequence"/>
</dbReference>
<proteinExistence type="predicted"/>
<keyword evidence="2" id="KW-0012">Acyltransferase</keyword>
<dbReference type="InterPro" id="IPR000182">
    <property type="entry name" value="GNAT_dom"/>
</dbReference>
<keyword evidence="5" id="KW-1185">Reference proteome</keyword>
<dbReference type="CDD" id="cd04301">
    <property type="entry name" value="NAT_SF"/>
    <property type="match status" value="1"/>
</dbReference>
<dbReference type="InterPro" id="IPR016181">
    <property type="entry name" value="Acyl_CoA_acyltransferase"/>
</dbReference>
<dbReference type="EMBL" id="QPIZ01000020">
    <property type="protein sequence ID" value="RCW30811.1"/>
    <property type="molecule type" value="Genomic_DNA"/>
</dbReference>
<sequence length="164" mass="19031">MEIKFEKATLNDLVAIKEIYDYYITETTATFHTHPVSFEELREIIPFHNKKYPSFIVKADGKTAGYCYLCQFKKRQAYDRTAEATVYLKPEYCGQGIGFQTVNFLEKEALKRDIKVLLGTITGTNENSIRLFAKCGFEKCAHFRQVGQKFNELLDVVIYEKILE</sequence>
<dbReference type="STRING" id="1168289.GCA_000259075_00935"/>
<name>A0A2T0XNZ3_9BACT</name>
<evidence type="ECO:0000256" key="2">
    <source>
        <dbReference type="ARBA" id="ARBA00023315"/>
    </source>
</evidence>
<organism evidence="4 5">
    <name type="scientific">Marinilabilia salmonicolor</name>
    <dbReference type="NCBI Taxonomy" id="989"/>
    <lineage>
        <taxon>Bacteria</taxon>
        <taxon>Pseudomonadati</taxon>
        <taxon>Bacteroidota</taxon>
        <taxon>Bacteroidia</taxon>
        <taxon>Marinilabiliales</taxon>
        <taxon>Marinilabiliaceae</taxon>
        <taxon>Marinilabilia</taxon>
    </lineage>
</organism>
<evidence type="ECO:0000313" key="5">
    <source>
        <dbReference type="Proteomes" id="UP000252733"/>
    </source>
</evidence>
<dbReference type="Gene3D" id="3.40.630.30">
    <property type="match status" value="1"/>
</dbReference>
<dbReference type="GO" id="GO:0016747">
    <property type="term" value="F:acyltransferase activity, transferring groups other than amino-acyl groups"/>
    <property type="evidence" value="ECO:0007669"/>
    <property type="project" value="InterPro"/>
</dbReference>
<reference evidence="4 5" key="1">
    <citation type="submission" date="2018-07" db="EMBL/GenBank/DDBJ databases">
        <title>Freshwater and sediment microbial communities from various areas in North America, analyzing microbe dynamics in response to fracking.</title>
        <authorList>
            <person name="Lamendella R."/>
        </authorList>
    </citation>
    <scope>NUCLEOTIDE SEQUENCE [LARGE SCALE GENOMIC DNA]</scope>
    <source>
        <strain evidence="4 5">160A</strain>
    </source>
</reference>
<dbReference type="RefSeq" id="WP_106152642.1">
    <property type="nucleotide sequence ID" value="NZ_PVTS01000005.1"/>
</dbReference>